<protein>
    <submittedName>
        <fullName evidence="3">DUF853 family protein</fullName>
    </submittedName>
</protein>
<dbReference type="RefSeq" id="WP_136563983.1">
    <property type="nucleotide sequence ID" value="NZ_BAABLS010000006.1"/>
</dbReference>
<dbReference type="AlphaFoldDB" id="A0A4S8N0P0"/>
<name>A0A4S8N0P0_9ACTN</name>
<dbReference type="Gene3D" id="3.40.50.300">
    <property type="entry name" value="P-loop containing nucleotide triphosphate hydrolases"/>
    <property type="match status" value="2"/>
</dbReference>
<evidence type="ECO:0000313" key="4">
    <source>
        <dbReference type="Proteomes" id="UP000307087"/>
    </source>
</evidence>
<comment type="caution">
    <text evidence="3">The sequence shown here is derived from an EMBL/GenBank/DDBJ whole genome shotgun (WGS) entry which is preliminary data.</text>
</comment>
<dbReference type="InterPro" id="IPR027417">
    <property type="entry name" value="P-loop_NTPase"/>
</dbReference>
<organism evidence="3 4">
    <name type="scientific">Nocardioides caeni</name>
    <dbReference type="NCBI Taxonomy" id="574700"/>
    <lineage>
        <taxon>Bacteria</taxon>
        <taxon>Bacillati</taxon>
        <taxon>Actinomycetota</taxon>
        <taxon>Actinomycetes</taxon>
        <taxon>Propionibacteriales</taxon>
        <taxon>Nocardioidaceae</taxon>
        <taxon>Nocardioides</taxon>
    </lineage>
</organism>
<dbReference type="OrthoDB" id="9758751at2"/>
<evidence type="ECO:0000256" key="1">
    <source>
        <dbReference type="SAM" id="MobiDB-lite"/>
    </source>
</evidence>
<dbReference type="InterPro" id="IPR051162">
    <property type="entry name" value="T4SS_component"/>
</dbReference>
<dbReference type="Pfam" id="PF05872">
    <property type="entry name" value="HerA_C"/>
    <property type="match status" value="1"/>
</dbReference>
<reference evidence="3 4" key="1">
    <citation type="journal article" date="2009" name="Int. J. Syst. Evol. Microbiol.">
        <title>Nocardioides caeni sp. nov., isolated from wastewater.</title>
        <authorList>
            <person name="Yoon J.H."/>
            <person name="Kang S.J."/>
            <person name="Park S."/>
            <person name="Kim W."/>
            <person name="Oh T.K."/>
        </authorList>
    </citation>
    <scope>NUCLEOTIDE SEQUENCE [LARGE SCALE GENOMIC DNA]</scope>
    <source>
        <strain evidence="3 4">DSM 23134</strain>
    </source>
</reference>
<evidence type="ECO:0000313" key="3">
    <source>
        <dbReference type="EMBL" id="THV09323.1"/>
    </source>
</evidence>
<dbReference type="CDD" id="cd01127">
    <property type="entry name" value="TrwB_TraG_TraD_VirD4"/>
    <property type="match status" value="1"/>
</dbReference>
<dbReference type="EMBL" id="STGW01000014">
    <property type="protein sequence ID" value="THV09323.1"/>
    <property type="molecule type" value="Genomic_DNA"/>
</dbReference>
<sequence length="539" mass="56799">MTQEPTPAPENAAPAADPIEAAVAPGYAFEGPALELGGLMTGPDALTGSAIRIPLAMLNRHGLVAGATGTGKTKTLQLLAEQLSAAGVPVFAADIKGDLSGLATAGEAGEKLLARTESVGQKWEATAFPVEYYALGGQGIGIPIRVTIAAFGPILLSRVLGLNDTQESSLGLVFHYADKQGLPLLDLADLRAVVQHLTSDEGKPELKALGGLSSATAGVILRELIAFADQGAEAFFGEPEFDSADLLQQVPDGRGLISLVELPDLQDRPAVFSTFLMWLLADLFHDLPEVGDIDQPNLVFFFDEAHLLFRDASKPFLEQIAQTVRLIRSKGVGVFFVTQSPTDVPDEVLAQLGSRVQHQLRAHTPNDAKALKATVNTYPHSAYDDLGEVLTTLGIGEAIVTVMGEKGAPTPVAWTRLRAPESLMAPSTKESMEATVKASPRMATYGAVVDRESAHEILAKKLEEGAKAEAAESAAAGDAKAGDGPRSIPQGSLKRKKDDGGGAGEIVKDVVKSSAFKQFMRTAAAEIARGMFGTARRRR</sequence>
<dbReference type="SUPFAM" id="SSF52540">
    <property type="entry name" value="P-loop containing nucleoside triphosphate hydrolases"/>
    <property type="match status" value="1"/>
</dbReference>
<feature type="domain" description="AAA+ ATPase" evidence="2">
    <location>
        <begin position="58"/>
        <end position="366"/>
    </location>
</feature>
<dbReference type="InterPro" id="IPR003593">
    <property type="entry name" value="AAA+_ATPase"/>
</dbReference>
<dbReference type="PANTHER" id="PTHR30121">
    <property type="entry name" value="UNCHARACTERIZED PROTEIN YJGR-RELATED"/>
    <property type="match status" value="1"/>
</dbReference>
<dbReference type="PANTHER" id="PTHR30121:SF6">
    <property type="entry name" value="SLR6007 PROTEIN"/>
    <property type="match status" value="1"/>
</dbReference>
<dbReference type="InterPro" id="IPR033186">
    <property type="entry name" value="HerA_C"/>
</dbReference>
<proteinExistence type="predicted"/>
<feature type="region of interest" description="Disordered" evidence="1">
    <location>
        <begin position="469"/>
        <end position="504"/>
    </location>
</feature>
<dbReference type="SMART" id="SM00382">
    <property type="entry name" value="AAA"/>
    <property type="match status" value="1"/>
</dbReference>
<feature type="compositionally biased region" description="Low complexity" evidence="1">
    <location>
        <begin position="471"/>
        <end position="484"/>
    </location>
</feature>
<evidence type="ECO:0000259" key="2">
    <source>
        <dbReference type="SMART" id="SM00382"/>
    </source>
</evidence>
<dbReference type="Proteomes" id="UP000307087">
    <property type="component" value="Unassembled WGS sequence"/>
</dbReference>
<gene>
    <name evidence="3" type="ORF">E9934_16415</name>
</gene>
<keyword evidence="4" id="KW-1185">Reference proteome</keyword>
<accession>A0A4S8N0P0</accession>